<dbReference type="PANTHER" id="PTHR34595">
    <property type="entry name" value="BLR5612 PROTEIN"/>
    <property type="match status" value="1"/>
</dbReference>
<dbReference type="EMBL" id="WUMV01000008">
    <property type="protein sequence ID" value="MXN66651.1"/>
    <property type="molecule type" value="Genomic_DNA"/>
</dbReference>
<evidence type="ECO:0000259" key="1">
    <source>
        <dbReference type="Pfam" id="PF04168"/>
    </source>
</evidence>
<dbReference type="PANTHER" id="PTHR34595:SF7">
    <property type="entry name" value="SLL1039 PROTEIN"/>
    <property type="match status" value="1"/>
</dbReference>
<reference evidence="2 3" key="1">
    <citation type="submission" date="2019-12" db="EMBL/GenBank/DDBJ databases">
        <authorList>
            <person name="Li M."/>
        </authorList>
    </citation>
    <scope>NUCLEOTIDE SEQUENCE [LARGE SCALE GENOMIC DNA]</scope>
    <source>
        <strain evidence="2 3">GBMRC 2046</strain>
    </source>
</reference>
<dbReference type="InterPro" id="IPR051680">
    <property type="entry name" value="ATP-dep_Glu-Cys_Ligase-2"/>
</dbReference>
<dbReference type="InterPro" id="IPR007296">
    <property type="entry name" value="DUF403"/>
</dbReference>
<feature type="domain" description="DUF403" evidence="1">
    <location>
        <begin position="1"/>
        <end position="312"/>
    </location>
</feature>
<comment type="caution">
    <text evidence="2">The sequence shown here is derived from an EMBL/GenBank/DDBJ whole genome shotgun (WGS) entry which is preliminary data.</text>
</comment>
<dbReference type="Pfam" id="PF04168">
    <property type="entry name" value="Alpha-E"/>
    <property type="match status" value="1"/>
</dbReference>
<gene>
    <name evidence="2" type="ORF">GR183_17170</name>
</gene>
<keyword evidence="3" id="KW-1185">Reference proteome</keyword>
<protein>
    <submittedName>
        <fullName evidence="2">Alpha-E domain-containing protein</fullName>
    </submittedName>
</protein>
<name>A0A7X3LX39_9HYPH</name>
<evidence type="ECO:0000313" key="3">
    <source>
        <dbReference type="Proteomes" id="UP000433101"/>
    </source>
</evidence>
<dbReference type="AlphaFoldDB" id="A0A7X3LX39"/>
<dbReference type="Proteomes" id="UP000433101">
    <property type="component" value="Unassembled WGS sequence"/>
</dbReference>
<organism evidence="2 3">
    <name type="scientific">Stappia sediminis</name>
    <dbReference type="NCBI Taxonomy" id="2692190"/>
    <lineage>
        <taxon>Bacteria</taxon>
        <taxon>Pseudomonadati</taxon>
        <taxon>Pseudomonadota</taxon>
        <taxon>Alphaproteobacteria</taxon>
        <taxon>Hyphomicrobiales</taxon>
        <taxon>Stappiaceae</taxon>
        <taxon>Stappia</taxon>
    </lineage>
</organism>
<accession>A0A7X3LX39</accession>
<proteinExistence type="predicted"/>
<evidence type="ECO:0000313" key="2">
    <source>
        <dbReference type="EMBL" id="MXN66651.1"/>
    </source>
</evidence>
<dbReference type="RefSeq" id="WP_160776901.1">
    <property type="nucleotide sequence ID" value="NZ_WUMV01000008.1"/>
</dbReference>
<sequence length="315" mass="36392">MLGRTASSLFWMSRYNERAENMTRLLEVAYRIAMTPRYASDAEEDWRSTLVSAGCCSGFEEKYSEFTQKNAINFLLFDQDNPSSVRSSIEQARHNARSVRTAITSEMWESLNETYIGFSEVRPQHMSDDKLPDFLNWVKQRAMLFRGALLGTLMRNDGYYFSQLGAFIERADNTARILDVKYWILLPDNEVIGGSLDTYQWSTILRSVSANRSYRHAYRDSSLKAFNVAEFLILRKEMPRSLAYCYDWIEDCMADLTEGYGEKLLSHDMAIDTHGILTQQTMEEIFQSGLHEFLTDFIARNNGLSHQLSADYNFA</sequence>